<evidence type="ECO:0000313" key="2">
    <source>
        <dbReference type="Proteomes" id="UP000007437"/>
    </source>
</evidence>
<sequence>MIRRRPYRYSLKLRRAYHTCCRSADARAAYARNVGKLSWLLCSGRPWPACHMCCRTSGYWLVWPCSGRMKSCVFLLFFRLTQRMRARRSRCVTVCQHWVRGADSAERIGEDQ</sequence>
<name>E5AV00_MYCRK</name>
<organism evidence="1 2">
    <name type="scientific">Mycetohabitans rhizoxinica (strain DSM 19002 / CIP 109453 / HKI 454)</name>
    <name type="common">Paraburkholderia rhizoxinica</name>
    <dbReference type="NCBI Taxonomy" id="882378"/>
    <lineage>
        <taxon>Bacteria</taxon>
        <taxon>Pseudomonadati</taxon>
        <taxon>Pseudomonadota</taxon>
        <taxon>Betaproteobacteria</taxon>
        <taxon>Burkholderiales</taxon>
        <taxon>Burkholderiaceae</taxon>
        <taxon>Mycetohabitans</taxon>
    </lineage>
</organism>
<dbReference type="EMBL" id="FR687360">
    <property type="protein sequence ID" value="CBW76924.1"/>
    <property type="molecule type" value="Genomic_DNA"/>
</dbReference>
<dbReference type="AlphaFoldDB" id="E5AV00"/>
<proteinExistence type="predicted"/>
<dbReference type="KEGG" id="brh:RBRH_01806"/>
<gene>
    <name evidence="1" type="ordered locus">RBRH_01806</name>
</gene>
<evidence type="ECO:0000313" key="1">
    <source>
        <dbReference type="EMBL" id="CBW76924.1"/>
    </source>
</evidence>
<dbReference type="HOGENOM" id="CLU_2141211_0_0_4"/>
<protein>
    <submittedName>
        <fullName evidence="1">Uncharacterized protein</fullName>
    </submittedName>
</protein>
<dbReference type="Proteomes" id="UP000007437">
    <property type="component" value="Plasmid pBRH01"/>
</dbReference>
<keyword evidence="1" id="KW-0614">Plasmid</keyword>
<reference evidence="1 2" key="1">
    <citation type="journal article" date="2011" name="J. Bacteriol.">
        <title>Complete genome sequence of Burkholderia rhizoxinica, an endosymbiont of Rhizopus microsporus.</title>
        <authorList>
            <person name="Lackner G."/>
            <person name="Moebius N."/>
            <person name="Partida-Martinez L."/>
            <person name="Hertweck C."/>
        </authorList>
    </citation>
    <scope>NUCLEOTIDE SEQUENCE [LARGE SCALE GENOMIC DNA]</scope>
    <source>
        <strain evidence="2">DSM 19002 / CIP 109453 / HKI 454</strain>
        <plasmid evidence="1 2">pBRH01</plasmid>
    </source>
</reference>
<accession>E5AV00</accession>
<geneLocation type="plasmid" evidence="1 2">
    <name>pBRH01</name>
</geneLocation>